<dbReference type="InterPro" id="IPR043128">
    <property type="entry name" value="Rev_trsase/Diguanyl_cyclase"/>
</dbReference>
<dbReference type="InterPro" id="IPR001633">
    <property type="entry name" value="EAL_dom"/>
</dbReference>
<feature type="transmembrane region" description="Helical" evidence="1">
    <location>
        <begin position="174"/>
        <end position="193"/>
    </location>
</feature>
<evidence type="ECO:0000313" key="4">
    <source>
        <dbReference type="EMBL" id="RUO74447.1"/>
    </source>
</evidence>
<dbReference type="STRING" id="1122124.GCA_000423165_00667"/>
<evidence type="ECO:0000256" key="1">
    <source>
        <dbReference type="SAM" id="Phobius"/>
    </source>
</evidence>
<keyword evidence="1" id="KW-0812">Transmembrane</keyword>
<dbReference type="PROSITE" id="PS50883">
    <property type="entry name" value="EAL"/>
    <property type="match status" value="1"/>
</dbReference>
<dbReference type="PANTHER" id="PTHR33121:SF70">
    <property type="entry name" value="SIGNALING PROTEIN YKOW"/>
    <property type="match status" value="1"/>
</dbReference>
<dbReference type="Gene3D" id="3.20.20.450">
    <property type="entry name" value="EAL domain"/>
    <property type="match status" value="1"/>
</dbReference>
<feature type="transmembrane region" description="Helical" evidence="1">
    <location>
        <begin position="140"/>
        <end position="162"/>
    </location>
</feature>
<dbReference type="EMBL" id="PIQE01000001">
    <property type="protein sequence ID" value="RUO74447.1"/>
    <property type="molecule type" value="Genomic_DNA"/>
</dbReference>
<feature type="transmembrane region" description="Helical" evidence="1">
    <location>
        <begin position="109"/>
        <end position="128"/>
    </location>
</feature>
<proteinExistence type="predicted"/>
<dbReference type="SUPFAM" id="SSF55073">
    <property type="entry name" value="Nucleotide cyclase"/>
    <property type="match status" value="1"/>
</dbReference>
<feature type="transmembrane region" description="Helical" evidence="1">
    <location>
        <begin position="12"/>
        <end position="35"/>
    </location>
</feature>
<evidence type="ECO:0000259" key="2">
    <source>
        <dbReference type="PROSITE" id="PS50883"/>
    </source>
</evidence>
<dbReference type="Pfam" id="PF00990">
    <property type="entry name" value="GGDEF"/>
    <property type="match status" value="1"/>
</dbReference>
<evidence type="ECO:0000313" key="5">
    <source>
        <dbReference type="Proteomes" id="UP000287022"/>
    </source>
</evidence>
<feature type="domain" description="GGDEF" evidence="3">
    <location>
        <begin position="523"/>
        <end position="657"/>
    </location>
</feature>
<dbReference type="SUPFAM" id="SSF141868">
    <property type="entry name" value="EAL domain-like"/>
    <property type="match status" value="1"/>
</dbReference>
<dbReference type="AlphaFoldDB" id="A0A432Z948"/>
<name>A0A432Z948_9GAMM</name>
<dbReference type="GO" id="GO:0071111">
    <property type="term" value="F:cyclic-guanylate-specific phosphodiesterase activity"/>
    <property type="evidence" value="ECO:0007669"/>
    <property type="project" value="InterPro"/>
</dbReference>
<dbReference type="SMART" id="SM00052">
    <property type="entry name" value="EAL"/>
    <property type="match status" value="1"/>
</dbReference>
<dbReference type="InterPro" id="IPR035919">
    <property type="entry name" value="EAL_sf"/>
</dbReference>
<dbReference type="NCBIfam" id="TIGR00254">
    <property type="entry name" value="GGDEF"/>
    <property type="match status" value="1"/>
</dbReference>
<gene>
    <name evidence="4" type="ORF">CWI80_03655</name>
</gene>
<dbReference type="Proteomes" id="UP000287022">
    <property type="component" value="Unassembled WGS sequence"/>
</dbReference>
<feature type="transmembrane region" description="Helical" evidence="1">
    <location>
        <begin position="75"/>
        <end position="97"/>
    </location>
</feature>
<dbReference type="InterPro" id="IPR029787">
    <property type="entry name" value="Nucleotide_cyclase"/>
</dbReference>
<protein>
    <submittedName>
        <fullName evidence="4">Bifunctional diguanylate cyclase/phosphodiesterase</fullName>
    </submittedName>
</protein>
<accession>A0A432Z948</accession>
<reference evidence="5" key="1">
    <citation type="journal article" date="2018" name="Front. Microbiol.">
        <title>Genome-Based Analysis Reveals the Taxonomy and Diversity of the Family Idiomarinaceae.</title>
        <authorList>
            <person name="Liu Y."/>
            <person name="Lai Q."/>
            <person name="Shao Z."/>
        </authorList>
    </citation>
    <scope>NUCLEOTIDE SEQUENCE [LARGE SCALE GENOMIC DNA]</scope>
    <source>
        <strain evidence="5">c121</strain>
    </source>
</reference>
<keyword evidence="1" id="KW-1133">Transmembrane helix</keyword>
<dbReference type="InterPro" id="IPR050706">
    <property type="entry name" value="Cyclic-di-GMP_PDE-like"/>
</dbReference>
<dbReference type="SMART" id="SM00267">
    <property type="entry name" value="GGDEF"/>
    <property type="match status" value="1"/>
</dbReference>
<keyword evidence="1" id="KW-0472">Membrane</keyword>
<dbReference type="InterPro" id="IPR000160">
    <property type="entry name" value="GGDEF_dom"/>
</dbReference>
<dbReference type="Pfam" id="PF00563">
    <property type="entry name" value="EAL"/>
    <property type="match status" value="1"/>
</dbReference>
<dbReference type="CDD" id="cd01948">
    <property type="entry name" value="EAL"/>
    <property type="match status" value="1"/>
</dbReference>
<feature type="domain" description="EAL" evidence="2">
    <location>
        <begin position="666"/>
        <end position="914"/>
    </location>
</feature>
<sequence length="914" mass="102306">MKIINSDRQARAVLQLVASIALFFAGTLIFLYRVFEPTQQLLYHSISSSFQVLMIGLGGTVLLRCYPTQKTWVRVSSMLFAVLALAAVYDGLAGSYFDSFHAYIPKSVYFVFLPLVLGQCAILLFYPVRLRTWQRTFLKVNGAVALGIACVSLFLLLLHLFLQSPFLAKHPSGSLIVSIAGMLAGVACYASSYRGRRSLPSLSSNSMNFAAVAMLVVLVFGVGMFHNQMNELKREGERSIDQLRETRTALGESFIELFQRLTERWENYPLSDQARLMEVDIAAYLKHVDYLDALLLVNAQQDVMFERLKPSRTSYYERVMADSEVRQTLTQASPESAIIVPEFATTGLTAKLVLYMPVTLTYTNASEAQPFTALLAVVDVRALLGNALVTGVDSDIETYTDISTGRWLDRAGFWVTEPTAKYLEEKAIKLHDNGVDLYYSKGIPTVAYLYRLDSLQRTANLQMLIVVGGIGLVLLVVLVVERNVSLVQQGKQLFYQAHHDALTGLWNRNSIERYIGDQFHDNQDVTVLFIDLDGFTLINDSLGLHVGDAILNQLAERLQSEQPRRSELARFASDEFILVLTGISHYPERVESLAQDLMSIVAQPYRVAEHKVYLTASIGVAHQTDDVQTPLELIQRADMAMHRAKQLGYNYVQEYKPSMAQQMSSATSMRSSLQEAIDNEGLQLHYQPIVRCNDQEVVQYEALLRWPQADGSAIPPAEFIPLAELTGQIIPLSRWVFRQACEDAVRLQQTVAQPRVSVNISALHFNRANFVDFVLKTLAETGCRGSWIELEMTESILLEGSSYAIERLQKLRQHGITIALDDFGTGFSSLSYLKVLPIDIVKIDRSFIAGIHHHKSDRVLIESVIRIAQSLDFAILAEGIETEEQASFVTDLGCNYMQGFYFGKPAPIADASVR</sequence>
<feature type="transmembrane region" description="Helical" evidence="1">
    <location>
        <begin position="41"/>
        <end position="63"/>
    </location>
</feature>
<feature type="transmembrane region" description="Helical" evidence="1">
    <location>
        <begin position="205"/>
        <end position="225"/>
    </location>
</feature>
<comment type="caution">
    <text evidence="4">The sequence shown here is derived from an EMBL/GenBank/DDBJ whole genome shotgun (WGS) entry which is preliminary data.</text>
</comment>
<organism evidence="4 5">
    <name type="scientific">Pseudidiomarina sediminum</name>
    <dbReference type="NCBI Taxonomy" id="431675"/>
    <lineage>
        <taxon>Bacteria</taxon>
        <taxon>Pseudomonadati</taxon>
        <taxon>Pseudomonadota</taxon>
        <taxon>Gammaproteobacteria</taxon>
        <taxon>Alteromonadales</taxon>
        <taxon>Idiomarinaceae</taxon>
        <taxon>Pseudidiomarina</taxon>
    </lineage>
</organism>
<dbReference type="CDD" id="cd01949">
    <property type="entry name" value="GGDEF"/>
    <property type="match status" value="1"/>
</dbReference>
<dbReference type="RefSeq" id="WP_051207088.1">
    <property type="nucleotide sequence ID" value="NZ_PIQE01000001.1"/>
</dbReference>
<dbReference type="PANTHER" id="PTHR33121">
    <property type="entry name" value="CYCLIC DI-GMP PHOSPHODIESTERASE PDEF"/>
    <property type="match status" value="1"/>
</dbReference>
<evidence type="ECO:0000259" key="3">
    <source>
        <dbReference type="PROSITE" id="PS50887"/>
    </source>
</evidence>
<keyword evidence="5" id="KW-1185">Reference proteome</keyword>
<dbReference type="Gene3D" id="3.30.70.270">
    <property type="match status" value="1"/>
</dbReference>
<dbReference type="PROSITE" id="PS50887">
    <property type="entry name" value="GGDEF"/>
    <property type="match status" value="1"/>
</dbReference>